<dbReference type="Gene3D" id="3.30.710.10">
    <property type="entry name" value="Potassium Channel Kv1.1, Chain A"/>
    <property type="match status" value="1"/>
</dbReference>
<dbReference type="PANTHER" id="PTHR24198">
    <property type="entry name" value="ANKYRIN REPEAT AND PROTEIN KINASE DOMAIN-CONTAINING PROTEIN"/>
    <property type="match status" value="1"/>
</dbReference>
<protein>
    <submittedName>
        <fullName evidence="6">Ankyrin repeat-containing protein</fullName>
    </submittedName>
</protein>
<evidence type="ECO:0000256" key="4">
    <source>
        <dbReference type="SAM" id="Coils"/>
    </source>
</evidence>
<dbReference type="Pfam" id="PF12796">
    <property type="entry name" value="Ank_2"/>
    <property type="match status" value="1"/>
</dbReference>
<proteinExistence type="predicted"/>
<sequence>MEFIFEKLYQSKFKKNLKYFYEEQYPFHSYFKLVKKIDKEIVQLFLKKKYSQKQKDFAGMTPFQYLYQTQKTPSFEIVKYLIENKADLKESVLYRGKVGMTAFQILCENENNETLSKELIELCLQNGSTINEKDKNGKTTPLQYYCSGRPTLEMLEFFIAKGANVCSVDRQYEHVFFTLIRNENAPWECIKYFFYKKTELQIDLFRVNCYDKNAFFALCERRQLKIEEVEFFLNNGFTINAQDNYWTTTFHELCDGYPTIELLQYFLENGAKIDAEDRMGSSPFHFLVSNKHIKDHTQLKQLVTFMLKNGVDINRRNSWGGDVFYYLSTREFDLDLIKFFIEKGADVHHRDEYQSTIAHNFCGSSCISKEILVYLFEMKIDIFALNGNQISPFDNLFQMQGPNFELIKYYHSKGVDLLRTDSTGRTFLHRLCFAESGGINLEIFSFFLENGVDINTVDNNKKTAFHNVCSRNTTLEIIKFFIKNGANFNLEDKDGLTPIHHLFANVSFTVPILIFLLKHGINPNQTNKNNESYFHFYMKNRAIDYGIVKCFLENNADPNLKNNNNKTVSFLCIRRAGRVSNLERKRFVKLFSVDFNSLKNDFKNFFEKKEFTDFEINGIKMHKFLLEKRINKSIEDITKVLKKYSNKYIIKFLKWAYYNEIEIKNDNDNKNENENDNKNENENEMKKINKLNQIFLELDIDLKYAKANDNLKQFLRKLYLDEDSKDFSIIFKKNNNNENEEKVDFGQIKVHKFLLQCRSGLYRKMFLSIEDPEIKQINDYSGKSMDVIQILIYYLYNDRKMPIDLTQKQFVQLKNILGYFQIDTGCSFKMLYNL</sequence>
<dbReference type="SUPFAM" id="SSF54695">
    <property type="entry name" value="POZ domain"/>
    <property type="match status" value="1"/>
</dbReference>
<keyword evidence="4" id="KW-0175">Coiled coil</keyword>
<dbReference type="Gene3D" id="1.25.40.20">
    <property type="entry name" value="Ankyrin repeat-containing domain"/>
    <property type="match status" value="2"/>
</dbReference>
<dbReference type="Proteomes" id="UP001146793">
    <property type="component" value="Unassembled WGS sequence"/>
</dbReference>
<feature type="repeat" description="ANK" evidence="3">
    <location>
        <begin position="460"/>
        <end position="493"/>
    </location>
</feature>
<dbReference type="InterPro" id="IPR036770">
    <property type="entry name" value="Ankyrin_rpt-contain_sf"/>
</dbReference>
<keyword evidence="2 3" id="KW-0040">ANK repeat</keyword>
<feature type="coiled-coil region" evidence="4">
    <location>
        <begin position="663"/>
        <end position="691"/>
    </location>
</feature>
<accession>A0AAV8A455</accession>
<reference evidence="6" key="1">
    <citation type="submission" date="2022-08" db="EMBL/GenBank/DDBJ databases">
        <title>Novel sulphate-reducing endosymbionts in the free-living metamonad Anaeramoeba.</title>
        <authorList>
            <person name="Jerlstrom-Hultqvist J."/>
            <person name="Cepicka I."/>
            <person name="Gallot-Lavallee L."/>
            <person name="Salas-Leiva D."/>
            <person name="Curtis B.A."/>
            <person name="Zahonova K."/>
            <person name="Pipaliya S."/>
            <person name="Dacks J."/>
            <person name="Roger A.J."/>
        </authorList>
    </citation>
    <scope>NUCLEOTIDE SEQUENCE</scope>
    <source>
        <strain evidence="6">Busselton2</strain>
    </source>
</reference>
<feature type="repeat" description="ANK" evidence="3">
    <location>
        <begin position="494"/>
        <end position="528"/>
    </location>
</feature>
<evidence type="ECO:0000313" key="6">
    <source>
        <dbReference type="EMBL" id="KAJ3447791.1"/>
    </source>
</evidence>
<dbReference type="PROSITE" id="PS50097">
    <property type="entry name" value="BTB"/>
    <property type="match status" value="1"/>
</dbReference>
<dbReference type="SUPFAM" id="SSF48403">
    <property type="entry name" value="Ankyrin repeat"/>
    <property type="match status" value="2"/>
</dbReference>
<gene>
    <name evidence="6" type="ORF">M0812_00263</name>
</gene>
<feature type="repeat" description="ANK" evidence="3">
    <location>
        <begin position="279"/>
        <end position="318"/>
    </location>
</feature>
<comment type="caution">
    <text evidence="6">The sequence shown here is derived from an EMBL/GenBank/DDBJ whole genome shotgun (WGS) entry which is preliminary data.</text>
</comment>
<name>A0AAV8A455_9EUKA</name>
<dbReference type="PROSITE" id="PS50088">
    <property type="entry name" value="ANK_REPEAT"/>
    <property type="match status" value="3"/>
</dbReference>
<dbReference type="InterPro" id="IPR011333">
    <property type="entry name" value="SKP1/BTB/POZ_sf"/>
</dbReference>
<evidence type="ECO:0000259" key="5">
    <source>
        <dbReference type="PROSITE" id="PS50097"/>
    </source>
</evidence>
<dbReference type="InterPro" id="IPR002110">
    <property type="entry name" value="Ankyrin_rpt"/>
</dbReference>
<dbReference type="InterPro" id="IPR000210">
    <property type="entry name" value="BTB/POZ_dom"/>
</dbReference>
<feature type="domain" description="BTB" evidence="5">
    <location>
        <begin position="725"/>
        <end position="799"/>
    </location>
</feature>
<organism evidence="6 7">
    <name type="scientific">Anaeramoeba flamelloides</name>
    <dbReference type="NCBI Taxonomy" id="1746091"/>
    <lineage>
        <taxon>Eukaryota</taxon>
        <taxon>Metamonada</taxon>
        <taxon>Anaeramoebidae</taxon>
        <taxon>Anaeramoeba</taxon>
    </lineage>
</organism>
<dbReference type="EMBL" id="JANTQA010000015">
    <property type="protein sequence ID" value="KAJ3447791.1"/>
    <property type="molecule type" value="Genomic_DNA"/>
</dbReference>
<evidence type="ECO:0000256" key="3">
    <source>
        <dbReference type="PROSITE-ProRule" id="PRU00023"/>
    </source>
</evidence>
<evidence type="ECO:0000313" key="7">
    <source>
        <dbReference type="Proteomes" id="UP001146793"/>
    </source>
</evidence>
<evidence type="ECO:0000256" key="2">
    <source>
        <dbReference type="ARBA" id="ARBA00023043"/>
    </source>
</evidence>
<keyword evidence="1" id="KW-0677">Repeat</keyword>
<evidence type="ECO:0000256" key="1">
    <source>
        <dbReference type="ARBA" id="ARBA00022737"/>
    </source>
</evidence>
<dbReference type="AlphaFoldDB" id="A0AAV8A455"/>
<dbReference type="SMART" id="SM00248">
    <property type="entry name" value="ANK"/>
    <property type="match status" value="12"/>
</dbReference>
<dbReference type="PANTHER" id="PTHR24198:SF165">
    <property type="entry name" value="ANKYRIN REPEAT-CONTAINING PROTEIN-RELATED"/>
    <property type="match status" value="1"/>
</dbReference>